<dbReference type="Gene3D" id="3.40.50.300">
    <property type="entry name" value="P-loop containing nucleotide triphosphate hydrolases"/>
    <property type="match status" value="1"/>
</dbReference>
<dbReference type="Pfam" id="PF24883">
    <property type="entry name" value="NPHP3_N"/>
    <property type="match status" value="1"/>
</dbReference>
<dbReference type="InterPro" id="IPR027417">
    <property type="entry name" value="P-loop_NTPase"/>
</dbReference>
<feature type="repeat" description="ANK" evidence="2">
    <location>
        <begin position="741"/>
        <end position="773"/>
    </location>
</feature>
<organism evidence="4 5">
    <name type="scientific">Zasmidium cellare</name>
    <name type="common">Wine cellar mold</name>
    <name type="synonym">Racodium cellare</name>
    <dbReference type="NCBI Taxonomy" id="395010"/>
    <lineage>
        <taxon>Eukaryota</taxon>
        <taxon>Fungi</taxon>
        <taxon>Dikarya</taxon>
        <taxon>Ascomycota</taxon>
        <taxon>Pezizomycotina</taxon>
        <taxon>Dothideomycetes</taxon>
        <taxon>Dothideomycetidae</taxon>
        <taxon>Mycosphaerellales</taxon>
        <taxon>Mycosphaerellaceae</taxon>
        <taxon>Zasmidium</taxon>
    </lineage>
</organism>
<sequence>MDPGTALGVASLGLEVCKILLEFYKDVKSQDTEIEEVCNSIRRLDHLFEQCSKILQSISANYGARQTVDECLTDCQQDVEDLKQEADRLSCHPKPQRALDKVKVAGRKLSYPFRKGTLLRLKGVVADTLDSLAVAIDLLQLDVAVEGFAALRDHTTAILRQSSTISSTTRRIDNATQETSRDVSTLLSRAQQQEVDDALRWLKAPDPGINHEEARRKHEQGTGGWLLTSEEYKDWVSGDSGPLWLHGKPGCCKTILSSIVIEDLKRLPSHQSCRVAYFYFTFQDQAKQSWQGLVRSLTAQLSTDRRLLPRLRAAQRKDDKRLETTLSVLNELLDQQQKTYIVIDALDECPEDHDARLELLNGILKLLQGHSNVRLLATSRNETTIREAMSRLQANIISLSNANINADILLFLDRKLESDFDFDPDKKAFLLANKAEIEKAFKEKANGMFRWAYCQLEELKRAKYLRKDDLSRALCRLPRTLDETYERMLLRLDEHCWPNIRNALMWVAFSQEPLPTSELIDACITSPAGERFVDEPSRDSMSTIVKELSPLLHLNRKPRVFGKRRMETVQLAHFSVKEFLLHARTKQGPAAFFFLEPIECHSFIAQSCAAYWINCHDYSDNGKRIVKAPTRLLEYAGRFGMVHQALAERSPMFLPSHQHHVRVLEDANLQSLFHGTVEGCGTFWPPLVVAAQLGLPQTCRLFLERLPNPDVERADWMYASYQPVPESEPDEEHPAISLLTDAASALTLAVESGCLETVEVLLQYGADPNFAPSKRPLVAAIWKGHFGIARRLLRHPNIDVNAVCFTNNATALHAAAISEDECMVADLIRHGANVNVHDYQLRNTPLMLACRGFNLRVIQQLIAAGADVTARNRKGDSALHEIVLRYSEGRGGCGTFASVAEILTQSRGQADLRNNKGMTPLHYATMLLKPAIVEALLELGVDVNSLDLNGYTPLSTAVAAADSSASVAFPEVAALLLHHGADVNACDCNGLTALQVACEGPPTGCARFLLNHNADVNHGLDNPSALTPLELACKTPWPRTVKLLLEHGVKIPPSMILVERDRGNHSLGCREARSIATWLIDKKAKNLSYEVPRKGDVAGRVLQLTDERGNEVLHEGGWQTQLGGDVRLLSENMSDYDDDWEDGLV</sequence>
<proteinExistence type="predicted"/>
<dbReference type="Proteomes" id="UP001305779">
    <property type="component" value="Unassembled WGS sequence"/>
</dbReference>
<dbReference type="InterPro" id="IPR036770">
    <property type="entry name" value="Ankyrin_rpt-contain_sf"/>
</dbReference>
<name>A0ABR0EHV7_ZASCE</name>
<protein>
    <recommendedName>
        <fullName evidence="3">Nephrocystin 3-like N-terminal domain-containing protein</fullName>
    </recommendedName>
</protein>
<accession>A0ABR0EHV7</accession>
<dbReference type="PANTHER" id="PTHR10039">
    <property type="entry name" value="AMELOGENIN"/>
    <property type="match status" value="1"/>
</dbReference>
<dbReference type="EMBL" id="JAXOVC010000006">
    <property type="protein sequence ID" value="KAK4500778.1"/>
    <property type="molecule type" value="Genomic_DNA"/>
</dbReference>
<feature type="domain" description="Nephrocystin 3-like N-terminal" evidence="3">
    <location>
        <begin position="221"/>
        <end position="380"/>
    </location>
</feature>
<comment type="caution">
    <text evidence="4">The sequence shown here is derived from an EMBL/GenBank/DDBJ whole genome shotgun (WGS) entry which is preliminary data.</text>
</comment>
<dbReference type="Pfam" id="PF12796">
    <property type="entry name" value="Ank_2"/>
    <property type="match status" value="2"/>
</dbReference>
<evidence type="ECO:0000256" key="2">
    <source>
        <dbReference type="PROSITE-ProRule" id="PRU00023"/>
    </source>
</evidence>
<evidence type="ECO:0000256" key="1">
    <source>
        <dbReference type="ARBA" id="ARBA00022737"/>
    </source>
</evidence>
<dbReference type="PROSITE" id="PS50088">
    <property type="entry name" value="ANK_REPEAT"/>
    <property type="match status" value="5"/>
</dbReference>
<feature type="repeat" description="ANK" evidence="2">
    <location>
        <begin position="841"/>
        <end position="873"/>
    </location>
</feature>
<dbReference type="SMART" id="SM00248">
    <property type="entry name" value="ANK"/>
    <property type="match status" value="9"/>
</dbReference>
<dbReference type="InterPro" id="IPR056884">
    <property type="entry name" value="NPHP3-like_N"/>
</dbReference>
<dbReference type="SUPFAM" id="SSF52540">
    <property type="entry name" value="P-loop containing nucleoside triphosphate hydrolases"/>
    <property type="match status" value="1"/>
</dbReference>
<dbReference type="Gene3D" id="1.25.40.20">
    <property type="entry name" value="Ankyrin repeat-containing domain"/>
    <property type="match status" value="2"/>
</dbReference>
<dbReference type="SUPFAM" id="SSF48403">
    <property type="entry name" value="Ankyrin repeat"/>
    <property type="match status" value="1"/>
</dbReference>
<feature type="repeat" description="ANK" evidence="2">
    <location>
        <begin position="916"/>
        <end position="948"/>
    </location>
</feature>
<evidence type="ECO:0000259" key="3">
    <source>
        <dbReference type="Pfam" id="PF24883"/>
    </source>
</evidence>
<dbReference type="Pfam" id="PF00023">
    <property type="entry name" value="Ank"/>
    <property type="match status" value="2"/>
</dbReference>
<keyword evidence="5" id="KW-1185">Reference proteome</keyword>
<dbReference type="InterPro" id="IPR002110">
    <property type="entry name" value="Ankyrin_rpt"/>
</dbReference>
<feature type="repeat" description="ANK" evidence="2">
    <location>
        <begin position="949"/>
        <end position="988"/>
    </location>
</feature>
<reference evidence="4 5" key="1">
    <citation type="journal article" date="2023" name="G3 (Bethesda)">
        <title>A chromosome-level genome assembly of Zasmidium syzygii isolated from banana leaves.</title>
        <authorList>
            <person name="van Westerhoven A.C."/>
            <person name="Mehrabi R."/>
            <person name="Talebi R."/>
            <person name="Steentjes M.B.F."/>
            <person name="Corcolon B."/>
            <person name="Chong P.A."/>
            <person name="Kema G.H.J."/>
            <person name="Seidl M.F."/>
        </authorList>
    </citation>
    <scope>NUCLEOTIDE SEQUENCE [LARGE SCALE GENOMIC DNA]</scope>
    <source>
        <strain evidence="4 5">P124</strain>
    </source>
</reference>
<feature type="repeat" description="ANK" evidence="2">
    <location>
        <begin position="807"/>
        <end position="839"/>
    </location>
</feature>
<evidence type="ECO:0000313" key="5">
    <source>
        <dbReference type="Proteomes" id="UP001305779"/>
    </source>
</evidence>
<keyword evidence="2" id="KW-0040">ANK repeat</keyword>
<dbReference type="PROSITE" id="PS50297">
    <property type="entry name" value="ANK_REP_REGION"/>
    <property type="match status" value="5"/>
</dbReference>
<keyword evidence="1" id="KW-0677">Repeat</keyword>
<gene>
    <name evidence="4" type="ORF">PRZ48_008969</name>
</gene>
<evidence type="ECO:0000313" key="4">
    <source>
        <dbReference type="EMBL" id="KAK4500778.1"/>
    </source>
</evidence>
<dbReference type="PANTHER" id="PTHR10039:SF16">
    <property type="entry name" value="GPI INOSITOL-DEACYLASE"/>
    <property type="match status" value="1"/>
</dbReference>